<evidence type="ECO:0000313" key="3">
    <source>
        <dbReference type="Proteomes" id="UP000654075"/>
    </source>
</evidence>
<dbReference type="Proteomes" id="UP000654075">
    <property type="component" value="Unassembled WGS sequence"/>
</dbReference>
<reference evidence="2" key="1">
    <citation type="submission" date="2021-02" db="EMBL/GenBank/DDBJ databases">
        <authorList>
            <person name="Dougan E. K."/>
            <person name="Rhodes N."/>
            <person name="Thang M."/>
            <person name="Chan C."/>
        </authorList>
    </citation>
    <scope>NUCLEOTIDE SEQUENCE</scope>
</reference>
<feature type="region of interest" description="Disordered" evidence="1">
    <location>
        <begin position="60"/>
        <end position="114"/>
    </location>
</feature>
<dbReference type="EMBL" id="CAJNNV010030745">
    <property type="protein sequence ID" value="CAE8633387.1"/>
    <property type="molecule type" value="Genomic_DNA"/>
</dbReference>
<evidence type="ECO:0000313" key="2">
    <source>
        <dbReference type="EMBL" id="CAE8633387.1"/>
    </source>
</evidence>
<evidence type="ECO:0000256" key="1">
    <source>
        <dbReference type="SAM" id="MobiDB-lite"/>
    </source>
</evidence>
<comment type="caution">
    <text evidence="2">The sequence shown here is derived from an EMBL/GenBank/DDBJ whole genome shotgun (WGS) entry which is preliminary data.</text>
</comment>
<accession>A0A813H6V8</accession>
<protein>
    <submittedName>
        <fullName evidence="2">Uncharacterized protein</fullName>
    </submittedName>
</protein>
<name>A0A813H6V8_POLGL</name>
<proteinExistence type="predicted"/>
<keyword evidence="3" id="KW-1185">Reference proteome</keyword>
<organism evidence="2 3">
    <name type="scientific">Polarella glacialis</name>
    <name type="common">Dinoflagellate</name>
    <dbReference type="NCBI Taxonomy" id="89957"/>
    <lineage>
        <taxon>Eukaryota</taxon>
        <taxon>Sar</taxon>
        <taxon>Alveolata</taxon>
        <taxon>Dinophyceae</taxon>
        <taxon>Suessiales</taxon>
        <taxon>Suessiaceae</taxon>
        <taxon>Polarella</taxon>
    </lineage>
</organism>
<sequence>MSMADAASAAASGDPVAQTQAAAMLLAQAAASAGSSGSQAVVAAAVAAAEAARLAAEAVEAEAGPRRSRPGSSTSSFSKAAAADPWTVVEAPGPRPCGAGRRPHPDGADALPFRPEVRPAIGRNISASRALASCLSAAAGGERTLSSADTSDEGFQDSLARATDLEALLAGLRSEFAQDSGSASSFWDRGAG</sequence>
<gene>
    <name evidence="2" type="ORF">PGLA1383_LOCUS49282</name>
</gene>
<feature type="compositionally biased region" description="Low complexity" evidence="1">
    <location>
        <begin position="70"/>
        <end position="83"/>
    </location>
</feature>
<dbReference type="AlphaFoldDB" id="A0A813H6V8"/>